<evidence type="ECO:0000256" key="2">
    <source>
        <dbReference type="ARBA" id="ARBA00022670"/>
    </source>
</evidence>
<dbReference type="Pfam" id="PF03575">
    <property type="entry name" value="Peptidase_S51"/>
    <property type="match status" value="1"/>
</dbReference>
<keyword evidence="7" id="KW-1185">Reference proteome</keyword>
<dbReference type="AlphaFoldDB" id="A0A1L7CKI5"/>
<gene>
    <name evidence="6" type="ORF">CFL01nite_10400</name>
    <name evidence="5" type="ORF">CFLV_03640</name>
</gene>
<evidence type="ECO:0000313" key="5">
    <source>
        <dbReference type="EMBL" id="APT86372.1"/>
    </source>
</evidence>
<comment type="similarity">
    <text evidence="1">Belongs to the peptidase S51 family.</text>
</comment>
<dbReference type="Proteomes" id="UP000315353">
    <property type="component" value="Unassembled WGS sequence"/>
</dbReference>
<evidence type="ECO:0000313" key="8">
    <source>
        <dbReference type="Proteomes" id="UP000315353"/>
    </source>
</evidence>
<reference evidence="6 8" key="2">
    <citation type="submission" date="2019-06" db="EMBL/GenBank/DDBJ databases">
        <title>Whole genome shotgun sequence of Corynebacterium flavescens NBRC 14136.</title>
        <authorList>
            <person name="Hosoyama A."/>
            <person name="Uohara A."/>
            <person name="Ohji S."/>
            <person name="Ichikawa N."/>
        </authorList>
    </citation>
    <scope>NUCLEOTIDE SEQUENCE [LARGE SCALE GENOMIC DNA]</scope>
    <source>
        <strain evidence="6 8">NBRC 14136</strain>
    </source>
</reference>
<dbReference type="Proteomes" id="UP000185479">
    <property type="component" value="Chromosome"/>
</dbReference>
<dbReference type="GO" id="GO:0008236">
    <property type="term" value="F:serine-type peptidase activity"/>
    <property type="evidence" value="ECO:0007669"/>
    <property type="project" value="UniProtKB-KW"/>
</dbReference>
<evidence type="ECO:0000313" key="7">
    <source>
        <dbReference type="Proteomes" id="UP000185479"/>
    </source>
</evidence>
<keyword evidence="3" id="KW-0378">Hydrolase</keyword>
<keyword evidence="2" id="KW-0645">Protease</keyword>
<evidence type="ECO:0000256" key="1">
    <source>
        <dbReference type="ARBA" id="ARBA00006534"/>
    </source>
</evidence>
<dbReference type="PANTHER" id="PTHR20842:SF0">
    <property type="entry name" value="ALPHA-ASPARTYL DIPEPTIDASE"/>
    <property type="match status" value="1"/>
</dbReference>
<dbReference type="InterPro" id="IPR029062">
    <property type="entry name" value="Class_I_gatase-like"/>
</dbReference>
<dbReference type="Gene3D" id="3.40.50.880">
    <property type="match status" value="1"/>
</dbReference>
<dbReference type="EMBL" id="CP009246">
    <property type="protein sequence ID" value="APT86372.1"/>
    <property type="molecule type" value="Genomic_DNA"/>
</dbReference>
<name>A0A1L7CKI5_CORFL</name>
<keyword evidence="4" id="KW-0720">Serine protease</keyword>
<evidence type="ECO:0000313" key="6">
    <source>
        <dbReference type="EMBL" id="GEB97545.1"/>
    </source>
</evidence>
<dbReference type="PANTHER" id="PTHR20842">
    <property type="entry name" value="PROTEASE S51 ALPHA-ASPARTYL DIPEPTIDASE"/>
    <property type="match status" value="1"/>
</dbReference>
<evidence type="ECO:0000256" key="4">
    <source>
        <dbReference type="ARBA" id="ARBA00022825"/>
    </source>
</evidence>
<dbReference type="InterPro" id="IPR005320">
    <property type="entry name" value="Peptidase_S51"/>
</dbReference>
<dbReference type="GO" id="GO:0006508">
    <property type="term" value="P:proteolysis"/>
    <property type="evidence" value="ECO:0007669"/>
    <property type="project" value="UniProtKB-KW"/>
</dbReference>
<reference evidence="5 7" key="1">
    <citation type="submission" date="2014-08" db="EMBL/GenBank/DDBJ databases">
        <title>Complete genome sequence of Corynebacterium flavescens OJ8(T)(=DSM 20296(T)), isolated from cheese.</title>
        <authorList>
            <person name="Ruckert C."/>
            <person name="Albersmeier A."/>
            <person name="Winkler A."/>
            <person name="Kalinowski J."/>
        </authorList>
    </citation>
    <scope>NUCLEOTIDE SEQUENCE [LARGE SCALE GENOMIC DNA]</scope>
    <source>
        <strain evidence="5 7">OJ8</strain>
    </source>
</reference>
<dbReference type="KEGG" id="cfc:CFLV_03640"/>
<proteinExistence type="inferred from homology"/>
<dbReference type="RefSeq" id="WP_075729365.1">
    <property type="nucleotide sequence ID" value="NZ_BJNB01000012.1"/>
</dbReference>
<dbReference type="STRING" id="28028.CFLV_03640"/>
<dbReference type="SUPFAM" id="SSF52317">
    <property type="entry name" value="Class I glutamine amidotransferase-like"/>
    <property type="match status" value="1"/>
</dbReference>
<dbReference type="GeneID" id="82879813"/>
<dbReference type="EMBL" id="BJNB01000012">
    <property type="protein sequence ID" value="GEB97545.1"/>
    <property type="molecule type" value="Genomic_DNA"/>
</dbReference>
<dbReference type="OrthoDB" id="3373764at2"/>
<accession>A0A1L7CKI5</accession>
<organism evidence="5 7">
    <name type="scientific">Corynebacterium flavescens</name>
    <dbReference type="NCBI Taxonomy" id="28028"/>
    <lineage>
        <taxon>Bacteria</taxon>
        <taxon>Bacillati</taxon>
        <taxon>Actinomycetota</taxon>
        <taxon>Actinomycetes</taxon>
        <taxon>Mycobacteriales</taxon>
        <taxon>Corynebacteriaceae</taxon>
        <taxon>Corynebacterium</taxon>
    </lineage>
</organism>
<protein>
    <submittedName>
        <fullName evidence="5 6">Peptidase</fullName>
    </submittedName>
</protein>
<evidence type="ECO:0000256" key="3">
    <source>
        <dbReference type="ARBA" id="ARBA00022801"/>
    </source>
</evidence>
<sequence>MNMLLLSLNVGAVPAFLEQCVGGLARPLRLGYITDAAEGMPFAAAERTGVAELGYELVDISARRETAASFAEVLGSLDAVYVAGGETFLLLEALRSNGTGDVLAERVRAGLPYIGCSAGSIITGPSVTPAELMDSRDVAPGLSSDRGLGLIDKVIVPHADGKLPPYPAELIARIVETYGDKYPLLLLRDGQALHVSGAAAEVIPSL</sequence>